<dbReference type="EMBL" id="CP013020">
    <property type="protein sequence ID" value="ALK83946.1"/>
    <property type="molecule type" value="Genomic_DNA"/>
</dbReference>
<accession>A0A0N7J720</accession>
<sequence length="71" mass="8224">MSEMLKGNKTALPEHRELGVRYCQGTGGLRSEGLPDRQTDSFGCRSGNMIMIKDRRKEKYKDEKKYIEKID</sequence>
<protein>
    <submittedName>
        <fullName evidence="1">Uncharacterized protein</fullName>
    </submittedName>
</protein>
<evidence type="ECO:0000313" key="2">
    <source>
        <dbReference type="Proteomes" id="UP000061587"/>
    </source>
</evidence>
<reference evidence="1 2" key="2">
    <citation type="journal article" date="2016" name="Genome Biol. Evol.">
        <title>Extensive mobilome-driven genome diversification in mouse gut-associated Bacteroides vulgatus mpk.</title>
        <authorList>
            <person name="Lange A."/>
            <person name="Beier S."/>
            <person name="Steimle A."/>
            <person name="Autenrieth I.B."/>
            <person name="Huson D.H."/>
            <person name="Frick J.S."/>
        </authorList>
    </citation>
    <scope>NUCLEOTIDE SEQUENCE [LARGE SCALE GENOMIC DNA]</scope>
    <source>
        <strain evidence="2">mpk</strain>
    </source>
</reference>
<gene>
    <name evidence="1" type="ORF">BvMPK_1339</name>
</gene>
<dbReference type="AlphaFoldDB" id="A0A0N7J720"/>
<organism evidence="1 2">
    <name type="scientific">Phocaeicola vulgatus</name>
    <name type="common">Bacteroides vulgatus</name>
    <dbReference type="NCBI Taxonomy" id="821"/>
    <lineage>
        <taxon>Bacteria</taxon>
        <taxon>Pseudomonadati</taxon>
        <taxon>Bacteroidota</taxon>
        <taxon>Bacteroidia</taxon>
        <taxon>Bacteroidales</taxon>
        <taxon>Bacteroidaceae</taxon>
        <taxon>Phocaeicola</taxon>
    </lineage>
</organism>
<name>A0A0N7J720_PHOVU</name>
<reference evidence="2" key="1">
    <citation type="submission" date="2015-10" db="EMBL/GenBank/DDBJ databases">
        <title>Extensive mobilome-driven genome diversification in gut-associated Bacteroides vulgatus mpk.</title>
        <authorList>
            <person name="Beier S."/>
            <person name="Lange A."/>
            <person name="Huson D.H."/>
            <person name="Frick J.-S."/>
            <person name="Autenrieth I.B."/>
        </authorList>
    </citation>
    <scope>NUCLEOTIDE SEQUENCE [LARGE SCALE GENOMIC DNA]</scope>
    <source>
        <strain evidence="2">mpk</strain>
    </source>
</reference>
<proteinExistence type="predicted"/>
<dbReference type="Proteomes" id="UP000061587">
    <property type="component" value="Chromosome"/>
</dbReference>
<evidence type="ECO:0000313" key="1">
    <source>
        <dbReference type="EMBL" id="ALK83946.1"/>
    </source>
</evidence>